<keyword evidence="1" id="KW-0472">Membrane</keyword>
<sequence>MKLSRELPTSSNFAINVGYISIFLSRIHASFILLIDTPIETFHLIIGRRNFAPLRIILQVDELIFFISEFQISFRYFAIRVLLRRESKLEMKFQASLEDLLLKQLNAIHGHPCSLLYIKHSKQHNEALDYHYAYAK</sequence>
<evidence type="ECO:0000313" key="2">
    <source>
        <dbReference type="EMBL" id="KAI0493763.1"/>
    </source>
</evidence>
<name>A0A8T3ACG5_DENNO</name>
<dbReference type="AlphaFoldDB" id="A0A8T3ACG5"/>
<organism evidence="2 3">
    <name type="scientific">Dendrobium nobile</name>
    <name type="common">Orchid</name>
    <dbReference type="NCBI Taxonomy" id="94219"/>
    <lineage>
        <taxon>Eukaryota</taxon>
        <taxon>Viridiplantae</taxon>
        <taxon>Streptophyta</taxon>
        <taxon>Embryophyta</taxon>
        <taxon>Tracheophyta</taxon>
        <taxon>Spermatophyta</taxon>
        <taxon>Magnoliopsida</taxon>
        <taxon>Liliopsida</taxon>
        <taxon>Asparagales</taxon>
        <taxon>Orchidaceae</taxon>
        <taxon>Epidendroideae</taxon>
        <taxon>Malaxideae</taxon>
        <taxon>Dendrobiinae</taxon>
        <taxon>Dendrobium</taxon>
    </lineage>
</organism>
<comment type="caution">
    <text evidence="2">The sequence shown here is derived from an EMBL/GenBank/DDBJ whole genome shotgun (WGS) entry which is preliminary data.</text>
</comment>
<dbReference type="Proteomes" id="UP000829196">
    <property type="component" value="Unassembled WGS sequence"/>
</dbReference>
<accession>A0A8T3ACG5</accession>
<evidence type="ECO:0000256" key="1">
    <source>
        <dbReference type="SAM" id="Phobius"/>
    </source>
</evidence>
<gene>
    <name evidence="2" type="ORF">KFK09_023888</name>
</gene>
<protein>
    <submittedName>
        <fullName evidence="2">Uncharacterized protein</fullName>
    </submittedName>
</protein>
<feature type="transmembrane region" description="Helical" evidence="1">
    <location>
        <begin position="12"/>
        <end position="35"/>
    </location>
</feature>
<dbReference type="EMBL" id="JAGYWB010000017">
    <property type="protein sequence ID" value="KAI0493763.1"/>
    <property type="molecule type" value="Genomic_DNA"/>
</dbReference>
<reference evidence="2" key="1">
    <citation type="journal article" date="2022" name="Front. Genet.">
        <title>Chromosome-Scale Assembly of the Dendrobium nobile Genome Provides Insights Into the Molecular Mechanism of the Biosynthesis of the Medicinal Active Ingredient of Dendrobium.</title>
        <authorList>
            <person name="Xu Q."/>
            <person name="Niu S.-C."/>
            <person name="Li K.-L."/>
            <person name="Zheng P.-J."/>
            <person name="Zhang X.-J."/>
            <person name="Jia Y."/>
            <person name="Liu Y."/>
            <person name="Niu Y.-X."/>
            <person name="Yu L.-H."/>
            <person name="Chen D.-F."/>
            <person name="Zhang G.-Q."/>
        </authorList>
    </citation>
    <scope>NUCLEOTIDE SEQUENCE</scope>
    <source>
        <tissue evidence="2">Leaf</tissue>
    </source>
</reference>
<proteinExistence type="predicted"/>
<evidence type="ECO:0000313" key="3">
    <source>
        <dbReference type="Proteomes" id="UP000829196"/>
    </source>
</evidence>
<keyword evidence="1" id="KW-0812">Transmembrane</keyword>
<keyword evidence="1" id="KW-1133">Transmembrane helix</keyword>
<keyword evidence="3" id="KW-1185">Reference proteome</keyword>